<organism evidence="8">
    <name type="scientific">Absidia glauca</name>
    <name type="common">Pin mould</name>
    <dbReference type="NCBI Taxonomy" id="4829"/>
    <lineage>
        <taxon>Eukaryota</taxon>
        <taxon>Fungi</taxon>
        <taxon>Fungi incertae sedis</taxon>
        <taxon>Mucoromycota</taxon>
        <taxon>Mucoromycotina</taxon>
        <taxon>Mucoromycetes</taxon>
        <taxon>Mucorales</taxon>
        <taxon>Cunninghamellaceae</taxon>
        <taxon>Absidia</taxon>
    </lineage>
</organism>
<dbReference type="GO" id="GO:0004659">
    <property type="term" value="F:prenyltransferase activity"/>
    <property type="evidence" value="ECO:0007669"/>
    <property type="project" value="InterPro"/>
</dbReference>
<evidence type="ECO:0000256" key="1">
    <source>
        <dbReference type="ARBA" id="ARBA00001946"/>
    </source>
</evidence>
<dbReference type="GO" id="GO:1990234">
    <property type="term" value="C:transferase complex"/>
    <property type="evidence" value="ECO:0007669"/>
    <property type="project" value="TreeGrafter"/>
</dbReference>
<protein>
    <submittedName>
        <fullName evidence="8">Uncharacterized protein</fullName>
    </submittedName>
</protein>
<gene>
    <name evidence="8" type="primary">ABSGL_06753.1 scaffold 8661</name>
</gene>
<keyword evidence="6" id="KW-0414">Isoprene biosynthesis</keyword>
<dbReference type="SUPFAM" id="SSF48576">
    <property type="entry name" value="Terpenoid synthases"/>
    <property type="match status" value="1"/>
</dbReference>
<dbReference type="Proteomes" id="UP000078561">
    <property type="component" value="Unassembled WGS sequence"/>
</dbReference>
<evidence type="ECO:0000256" key="4">
    <source>
        <dbReference type="ARBA" id="ARBA00022723"/>
    </source>
</evidence>
<proteinExistence type="inferred from homology"/>
<dbReference type="Gene3D" id="1.10.600.10">
    <property type="entry name" value="Farnesyl Diphosphate Synthase"/>
    <property type="match status" value="1"/>
</dbReference>
<evidence type="ECO:0000256" key="7">
    <source>
        <dbReference type="RuleBase" id="RU004466"/>
    </source>
</evidence>
<dbReference type="STRING" id="4829.A0A168NQV6"/>
<keyword evidence="5" id="KW-0460">Magnesium</keyword>
<dbReference type="Pfam" id="PF00348">
    <property type="entry name" value="polyprenyl_synt"/>
    <property type="match status" value="1"/>
</dbReference>
<dbReference type="InParanoid" id="A0A168NQV6"/>
<dbReference type="OMA" id="PFINTIG"/>
<evidence type="ECO:0000313" key="8">
    <source>
        <dbReference type="EMBL" id="SAM01017.1"/>
    </source>
</evidence>
<accession>A0A168NQV6</accession>
<dbReference type="OrthoDB" id="9927103at2759"/>
<dbReference type="AlphaFoldDB" id="A0A168NQV6"/>
<name>A0A168NQV6_ABSGL</name>
<reference evidence="8" key="1">
    <citation type="submission" date="2016-04" db="EMBL/GenBank/DDBJ databases">
        <authorList>
            <person name="Evans L.H."/>
            <person name="Alamgir A."/>
            <person name="Owens N."/>
            <person name="Weber N.D."/>
            <person name="Virtaneva K."/>
            <person name="Barbian K."/>
            <person name="Babar A."/>
            <person name="Rosenke K."/>
        </authorList>
    </citation>
    <scope>NUCLEOTIDE SEQUENCE [LARGE SCALE GENOMIC DNA]</scope>
    <source>
        <strain evidence="8">CBS 101.48</strain>
    </source>
</reference>
<keyword evidence="4" id="KW-0479">Metal-binding</keyword>
<dbReference type="GO" id="GO:0006744">
    <property type="term" value="P:ubiquinone biosynthetic process"/>
    <property type="evidence" value="ECO:0007669"/>
    <property type="project" value="TreeGrafter"/>
</dbReference>
<dbReference type="GO" id="GO:0046872">
    <property type="term" value="F:metal ion binding"/>
    <property type="evidence" value="ECO:0007669"/>
    <property type="project" value="UniProtKB-KW"/>
</dbReference>
<evidence type="ECO:0000256" key="3">
    <source>
        <dbReference type="ARBA" id="ARBA00022679"/>
    </source>
</evidence>
<dbReference type="EMBL" id="LT553497">
    <property type="protein sequence ID" value="SAM01017.1"/>
    <property type="molecule type" value="Genomic_DNA"/>
</dbReference>
<evidence type="ECO:0000256" key="5">
    <source>
        <dbReference type="ARBA" id="ARBA00022842"/>
    </source>
</evidence>
<dbReference type="GO" id="GO:0008299">
    <property type="term" value="P:isoprenoid biosynthetic process"/>
    <property type="evidence" value="ECO:0007669"/>
    <property type="project" value="UniProtKB-KW"/>
</dbReference>
<keyword evidence="3 7" id="KW-0808">Transferase</keyword>
<evidence type="ECO:0000256" key="6">
    <source>
        <dbReference type="ARBA" id="ARBA00023229"/>
    </source>
</evidence>
<comment type="cofactor">
    <cofactor evidence="1">
        <name>Mg(2+)</name>
        <dbReference type="ChEBI" id="CHEBI:18420"/>
    </cofactor>
</comment>
<dbReference type="PANTHER" id="PTHR12001">
    <property type="entry name" value="GERANYLGERANYL PYROPHOSPHATE SYNTHASE"/>
    <property type="match status" value="1"/>
</dbReference>
<keyword evidence="9" id="KW-1185">Reference proteome</keyword>
<comment type="similarity">
    <text evidence="2 7">Belongs to the FPP/GGPP synthase family.</text>
</comment>
<sequence length="425" mass="46574">MIRILNTTAIKRTTLVGQATRTTLYRSMFTSGPLYNGSKGDQSDSVFSTLVNGVDSLRSNLLKNTPLRHVTKPTLETLPFTGEAESWHDALREAQGLVKTDNNDRMMDPVKLLGKDVWELKGNITKLLGSGHPFIKTMAKHYLSSDTERIRPLLVLLMAQANSTVTQTTATGSTAIPTIMDTQRRLAEITEMIHISSLLHYDILDDNDNQANVFGNKMAVLAGDFLLARASLALAQLRSAECIELMATCIANLVEGEVMQVKKRKQMDGGDGKSDLDYYLEQCYLKTGSLIAQSCRASMVLGGANKDVAQCAYDYGKHMGLAIQLLHDVQIFAKKAANVNEPPVINAPLLFAAEELPELSTIIERNFSVDGDIEKARSLVYQTDGLKRTLSLADTHSQNAIQAIRALPSSKAQDALIQLGRNLGH</sequence>
<evidence type="ECO:0000256" key="2">
    <source>
        <dbReference type="ARBA" id="ARBA00006706"/>
    </source>
</evidence>
<evidence type="ECO:0000313" key="9">
    <source>
        <dbReference type="Proteomes" id="UP000078561"/>
    </source>
</evidence>
<dbReference type="InterPro" id="IPR008949">
    <property type="entry name" value="Isoprenoid_synthase_dom_sf"/>
</dbReference>
<dbReference type="PANTHER" id="PTHR12001:SF69">
    <property type="entry name" value="ALL TRANS-POLYPRENYL-DIPHOSPHATE SYNTHASE PDSS1"/>
    <property type="match status" value="1"/>
</dbReference>
<dbReference type="InterPro" id="IPR000092">
    <property type="entry name" value="Polyprenyl_synt"/>
</dbReference>
<dbReference type="FunCoup" id="A0A168NQV6">
    <property type="interactions" value="74"/>
</dbReference>